<gene>
    <name evidence="7" type="ORF">SAMN05660690_2682</name>
</gene>
<keyword evidence="8" id="KW-1185">Reference proteome</keyword>
<feature type="domain" description="HTH tetR-type" evidence="6">
    <location>
        <begin position="10"/>
        <end position="70"/>
    </location>
</feature>
<dbReference type="InterPro" id="IPR001647">
    <property type="entry name" value="HTH_TetR"/>
</dbReference>
<dbReference type="InterPro" id="IPR036271">
    <property type="entry name" value="Tet_transcr_reg_TetR-rel_C_sf"/>
</dbReference>
<dbReference type="GO" id="GO:0003700">
    <property type="term" value="F:DNA-binding transcription factor activity"/>
    <property type="evidence" value="ECO:0007669"/>
    <property type="project" value="TreeGrafter"/>
</dbReference>
<proteinExistence type="predicted"/>
<evidence type="ECO:0000256" key="4">
    <source>
        <dbReference type="ARBA" id="ARBA00023163"/>
    </source>
</evidence>
<dbReference type="PROSITE" id="PS50977">
    <property type="entry name" value="HTH_TETR_2"/>
    <property type="match status" value="1"/>
</dbReference>
<evidence type="ECO:0000256" key="5">
    <source>
        <dbReference type="PROSITE-ProRule" id="PRU00335"/>
    </source>
</evidence>
<keyword evidence="1" id="KW-0678">Repressor</keyword>
<accession>A0A1G6PNX6</accession>
<dbReference type="PROSITE" id="PS01081">
    <property type="entry name" value="HTH_TETR_1"/>
    <property type="match status" value="1"/>
</dbReference>
<keyword evidence="3 5" id="KW-0238">DNA-binding</keyword>
<evidence type="ECO:0000313" key="7">
    <source>
        <dbReference type="EMBL" id="SDC81759.1"/>
    </source>
</evidence>
<evidence type="ECO:0000259" key="6">
    <source>
        <dbReference type="PROSITE" id="PS50977"/>
    </source>
</evidence>
<dbReference type="InterPro" id="IPR039538">
    <property type="entry name" value="BetI_C"/>
</dbReference>
<dbReference type="PRINTS" id="PR00455">
    <property type="entry name" value="HTHTETR"/>
</dbReference>
<dbReference type="PANTHER" id="PTHR30055">
    <property type="entry name" value="HTH-TYPE TRANSCRIPTIONAL REGULATOR RUTR"/>
    <property type="match status" value="1"/>
</dbReference>
<dbReference type="InterPro" id="IPR009057">
    <property type="entry name" value="Homeodomain-like_sf"/>
</dbReference>
<sequence>MPRVSEDHLAARRRQVLDAALRCFERDGFHATSVRDVVRESGLSAGAVYSYFPSKDDLVLAVVEPILETVTGVLDRVLADGRHAPTEVVQDVLRGVWPIAVGGDADYTRVAVTAWGEALRDPTVHGIAERTYGLVRRRLTERVAQWRDAGHLPPDTDAGALGQVLFSLLVGAVLQHALLGDVDPDRYTAAVGLLLPPG</sequence>
<dbReference type="PANTHER" id="PTHR30055:SF229">
    <property type="entry name" value="HTH-TYPE TRANSCRIPTIONAL REPRESSOR RV1474C"/>
    <property type="match status" value="1"/>
</dbReference>
<name>A0A1G6PNX6_9ACTN</name>
<dbReference type="InterPro" id="IPR023772">
    <property type="entry name" value="DNA-bd_HTH_TetR-type_CS"/>
</dbReference>
<dbReference type="Pfam" id="PF13977">
    <property type="entry name" value="TetR_C_6"/>
    <property type="match status" value="1"/>
</dbReference>
<reference evidence="8" key="1">
    <citation type="submission" date="2016-10" db="EMBL/GenBank/DDBJ databases">
        <authorList>
            <person name="Varghese N."/>
            <person name="Submissions S."/>
        </authorList>
    </citation>
    <scope>NUCLEOTIDE SEQUENCE [LARGE SCALE GENOMIC DNA]</scope>
    <source>
        <strain evidence="8">DSM 45421</strain>
    </source>
</reference>
<evidence type="ECO:0000313" key="8">
    <source>
        <dbReference type="Proteomes" id="UP000199416"/>
    </source>
</evidence>
<dbReference type="Gene3D" id="1.10.357.10">
    <property type="entry name" value="Tetracycline Repressor, domain 2"/>
    <property type="match status" value="1"/>
</dbReference>
<keyword evidence="4" id="KW-0804">Transcription</keyword>
<protein>
    <submittedName>
        <fullName evidence="7">Transcriptional regulator, TetR family</fullName>
    </submittedName>
</protein>
<dbReference type="SUPFAM" id="SSF46689">
    <property type="entry name" value="Homeodomain-like"/>
    <property type="match status" value="1"/>
</dbReference>
<dbReference type="Proteomes" id="UP000199416">
    <property type="component" value="Unassembled WGS sequence"/>
</dbReference>
<keyword evidence="2" id="KW-0805">Transcription regulation</keyword>
<dbReference type="AlphaFoldDB" id="A0A1G6PNX6"/>
<evidence type="ECO:0000256" key="2">
    <source>
        <dbReference type="ARBA" id="ARBA00023015"/>
    </source>
</evidence>
<dbReference type="Pfam" id="PF00440">
    <property type="entry name" value="TetR_N"/>
    <property type="match status" value="1"/>
</dbReference>
<organism evidence="7 8">
    <name type="scientific">Geodermatophilus telluris</name>
    <dbReference type="NCBI Taxonomy" id="1190417"/>
    <lineage>
        <taxon>Bacteria</taxon>
        <taxon>Bacillati</taxon>
        <taxon>Actinomycetota</taxon>
        <taxon>Actinomycetes</taxon>
        <taxon>Geodermatophilales</taxon>
        <taxon>Geodermatophilaceae</taxon>
        <taxon>Geodermatophilus</taxon>
    </lineage>
</organism>
<dbReference type="SUPFAM" id="SSF48498">
    <property type="entry name" value="Tetracyclin repressor-like, C-terminal domain"/>
    <property type="match status" value="1"/>
</dbReference>
<evidence type="ECO:0000256" key="1">
    <source>
        <dbReference type="ARBA" id="ARBA00022491"/>
    </source>
</evidence>
<feature type="DNA-binding region" description="H-T-H motif" evidence="5">
    <location>
        <begin position="33"/>
        <end position="52"/>
    </location>
</feature>
<dbReference type="GO" id="GO:0000976">
    <property type="term" value="F:transcription cis-regulatory region binding"/>
    <property type="evidence" value="ECO:0007669"/>
    <property type="project" value="TreeGrafter"/>
</dbReference>
<evidence type="ECO:0000256" key="3">
    <source>
        <dbReference type="ARBA" id="ARBA00023125"/>
    </source>
</evidence>
<dbReference type="InterPro" id="IPR050109">
    <property type="entry name" value="HTH-type_TetR-like_transc_reg"/>
</dbReference>
<dbReference type="EMBL" id="FMZF01000003">
    <property type="protein sequence ID" value="SDC81759.1"/>
    <property type="molecule type" value="Genomic_DNA"/>
</dbReference>
<dbReference type="RefSeq" id="WP_175471723.1">
    <property type="nucleotide sequence ID" value="NZ_FMZF01000003.1"/>
</dbReference>